<protein>
    <submittedName>
        <fullName evidence="2">Uncharacterized protein</fullName>
    </submittedName>
</protein>
<gene>
    <name evidence="2" type="ORF">PS683_01003</name>
</gene>
<feature type="region of interest" description="Disordered" evidence="1">
    <location>
        <begin position="1"/>
        <end position="20"/>
    </location>
</feature>
<evidence type="ECO:0000313" key="2">
    <source>
        <dbReference type="EMBL" id="VVM12721.1"/>
    </source>
</evidence>
<proteinExistence type="predicted"/>
<accession>A0A5E6MJJ3</accession>
<dbReference type="AlphaFoldDB" id="A0A5E6MJJ3"/>
<feature type="region of interest" description="Disordered" evidence="1">
    <location>
        <begin position="230"/>
        <end position="251"/>
    </location>
</feature>
<feature type="compositionally biased region" description="Polar residues" evidence="1">
    <location>
        <begin position="240"/>
        <end position="250"/>
    </location>
</feature>
<sequence>MSTAIGSSARSNPMVTPLSIPSGTSRIPAFDAPERGFGEYFNASSHSAVIRLVMHTFGARPADFFDDIQGRGDGYAVTMKDGYRLHLSAQELQQAATASRFTGDDKGAVVSAHFALAAFIKRKQLGSGSAGDRPAFESVLATSLQGETAYNLLKGMGMSGHLQRVSTAHVIAEGGVGVADSYDFGSQLIQAGKAHQFGREGPPGRSHYVYVLVNDSAPKRRVTQDRVPPLAAPANVLPSTGPSTTRSRPQASEVLQGFNTPLRHFGEVFDLSSHVAVIKMMMLRFGRSPADMLEKIETLADGYNVTLKDGFEVNLSRQELALTAKATRFTGADAPMICAANFMLAAFAKRKQVEGNMLFDAALSKTLRAEHLYNVLKGMGLMGYLRFVQPDQLRQPGSVGVISPFDTAGALVVEGIKHRNGQTEPVGKDYGYQLAADMPVDPASGRPARFPAASVGVPPVNIWSGFYQGAQGNCVTVSAIKAAMMKYGQNPTGIYKRVTETPKGFTITMRDNCTVYLTHAELEIARAAANFRGADKGLVADAVFLYAASAKRAQLENHEFRAAAGYDVALQTLNDGESPGESLRRLGLYAFTRSSSVQELASGVPGTLADAWHSVVVVEGALDEYGARRDLKSSRWMQQGVDALKLV</sequence>
<evidence type="ECO:0000256" key="1">
    <source>
        <dbReference type="SAM" id="MobiDB-lite"/>
    </source>
</evidence>
<name>A0A5E6MJJ3_PSEFL</name>
<reference evidence="2" key="1">
    <citation type="submission" date="2019-09" db="EMBL/GenBank/DDBJ databases">
        <authorList>
            <person name="Chandra G."/>
            <person name="Truman W A."/>
        </authorList>
    </citation>
    <scope>NUCLEOTIDE SEQUENCE</scope>
    <source>
        <strain evidence="2">PS683</strain>
    </source>
</reference>
<dbReference type="EMBL" id="LR700640">
    <property type="protein sequence ID" value="VVM12721.1"/>
    <property type="molecule type" value="Genomic_DNA"/>
</dbReference>
<organism evidence="2">
    <name type="scientific">Pseudomonas fluorescens</name>
    <dbReference type="NCBI Taxonomy" id="294"/>
    <lineage>
        <taxon>Bacteria</taxon>
        <taxon>Pseudomonadati</taxon>
        <taxon>Pseudomonadota</taxon>
        <taxon>Gammaproteobacteria</taxon>
        <taxon>Pseudomonadales</taxon>
        <taxon>Pseudomonadaceae</taxon>
        <taxon>Pseudomonas</taxon>
    </lineage>
</organism>